<evidence type="ECO:0000313" key="2">
    <source>
        <dbReference type="EMBL" id="SVD30731.1"/>
    </source>
</evidence>
<protein>
    <recommendedName>
        <fullName evidence="1">ATP-dependent helicase/deoxyribonuclease subunit B N-terminal domain-containing protein</fullName>
    </recommendedName>
</protein>
<evidence type="ECO:0000259" key="1">
    <source>
        <dbReference type="Pfam" id="PF21445"/>
    </source>
</evidence>
<gene>
    <name evidence="2" type="ORF">METZ01_LOCUS383585</name>
</gene>
<organism evidence="2">
    <name type="scientific">marine metagenome</name>
    <dbReference type="NCBI Taxonomy" id="408172"/>
    <lineage>
        <taxon>unclassified sequences</taxon>
        <taxon>metagenomes</taxon>
        <taxon>ecological metagenomes</taxon>
    </lineage>
</organism>
<dbReference type="Pfam" id="PF21445">
    <property type="entry name" value="ADDB_N"/>
    <property type="match status" value="1"/>
</dbReference>
<accession>A0A382UAF0</accession>
<name>A0A382UAF0_9ZZZZ</name>
<dbReference type="InterPro" id="IPR049035">
    <property type="entry name" value="ADDB_N"/>
</dbReference>
<dbReference type="EMBL" id="UINC01142415">
    <property type="protein sequence ID" value="SVD30731.1"/>
    <property type="molecule type" value="Genomic_DNA"/>
</dbReference>
<feature type="non-terminal residue" evidence="2">
    <location>
        <position position="258"/>
    </location>
</feature>
<reference evidence="2" key="1">
    <citation type="submission" date="2018-05" db="EMBL/GenBank/DDBJ databases">
        <authorList>
            <person name="Lanie J.A."/>
            <person name="Ng W.-L."/>
            <person name="Kazmierczak K.M."/>
            <person name="Andrzejewski T.M."/>
            <person name="Davidsen T.M."/>
            <person name="Wayne K.J."/>
            <person name="Tettelin H."/>
            <person name="Glass J.I."/>
            <person name="Rusch D."/>
            <person name="Podicherti R."/>
            <person name="Tsui H.-C.T."/>
            <person name="Winkler M.E."/>
        </authorList>
    </citation>
    <scope>NUCLEOTIDE SEQUENCE</scope>
</reference>
<sequence>MAGRLANFAKQSSLLRSMINSNTILVKGDVPLPIEDEILQRIRQRSRNICQLIVPTQEAAQKLHRYLLSHVPNSVATSYRISTFENFVRHVYRSTNSKRKLISPELQNLFFSHILQQNPMPLFQSRWDRLSVMPPIGTISHLSKAIAKLKRNAVLPETLKANVKTRDGLNSIIAIYEAYQDQLGEVYIDQPGIYTAVSDVFSQINSESVHKQLKPYFQGVDLVVLIGFETFFPIYLKTLISLSNLPGISVAILLDIFP</sequence>
<feature type="domain" description="ATP-dependent helicase/deoxyribonuclease subunit B N-terminal" evidence="1">
    <location>
        <begin position="36"/>
        <end position="203"/>
    </location>
</feature>
<dbReference type="AlphaFoldDB" id="A0A382UAF0"/>
<proteinExistence type="predicted"/>